<dbReference type="InterPro" id="IPR024548">
    <property type="entry name" value="Cu2_monoox_C"/>
</dbReference>
<evidence type="ECO:0000313" key="7">
    <source>
        <dbReference type="Proteomes" id="UP000663879"/>
    </source>
</evidence>
<keyword evidence="2" id="KW-1015">Disulfide bond</keyword>
<keyword evidence="3" id="KW-0325">Glycoprotein</keyword>
<feature type="chain" id="PRO_5032810755" description="DOMON domain-containing protein" evidence="4">
    <location>
        <begin position="18"/>
        <end position="476"/>
    </location>
</feature>
<dbReference type="EMBL" id="CAJNOC010004079">
    <property type="protein sequence ID" value="CAF1008830.1"/>
    <property type="molecule type" value="Genomic_DNA"/>
</dbReference>
<keyword evidence="7" id="KW-1185">Reference proteome</keyword>
<evidence type="ECO:0000256" key="3">
    <source>
        <dbReference type="ARBA" id="ARBA00023180"/>
    </source>
</evidence>
<dbReference type="AlphaFoldDB" id="A0A814HC64"/>
<evidence type="ECO:0000256" key="2">
    <source>
        <dbReference type="ARBA" id="ARBA00023157"/>
    </source>
</evidence>
<dbReference type="InterPro" id="IPR036939">
    <property type="entry name" value="Cu2_ascorb_mOase_N_sf"/>
</dbReference>
<gene>
    <name evidence="6" type="ORF">OXX778_LOCUS16790</name>
</gene>
<dbReference type="SUPFAM" id="SSF49742">
    <property type="entry name" value="PHM/PNGase F"/>
    <property type="match status" value="2"/>
</dbReference>
<dbReference type="GO" id="GO:0004500">
    <property type="term" value="F:dopamine beta-monooxygenase activity"/>
    <property type="evidence" value="ECO:0007669"/>
    <property type="project" value="InterPro"/>
</dbReference>
<evidence type="ECO:0000259" key="5">
    <source>
        <dbReference type="PROSITE" id="PS50836"/>
    </source>
</evidence>
<evidence type="ECO:0000256" key="4">
    <source>
        <dbReference type="SAM" id="SignalP"/>
    </source>
</evidence>
<evidence type="ECO:0000313" key="6">
    <source>
        <dbReference type="EMBL" id="CAF1008830.1"/>
    </source>
</evidence>
<dbReference type="GO" id="GO:0042421">
    <property type="term" value="P:norepinephrine biosynthetic process"/>
    <property type="evidence" value="ECO:0007669"/>
    <property type="project" value="TreeGrafter"/>
</dbReference>
<dbReference type="GO" id="GO:0005507">
    <property type="term" value="F:copper ion binding"/>
    <property type="evidence" value="ECO:0007669"/>
    <property type="project" value="InterPro"/>
</dbReference>
<reference evidence="6" key="1">
    <citation type="submission" date="2021-02" db="EMBL/GenBank/DDBJ databases">
        <authorList>
            <person name="Nowell W R."/>
        </authorList>
    </citation>
    <scope>NUCLEOTIDE SEQUENCE</scope>
    <source>
        <strain evidence="6">Ploen Becks lab</strain>
    </source>
</reference>
<dbReference type="Gene3D" id="2.60.120.310">
    <property type="entry name" value="Copper type II, ascorbate-dependent monooxygenase, N-terminal domain"/>
    <property type="match status" value="1"/>
</dbReference>
<dbReference type="PANTHER" id="PTHR10157:SF23">
    <property type="entry name" value="MOXD1 HOMOLOG 1"/>
    <property type="match status" value="1"/>
</dbReference>
<proteinExistence type="inferred from homology"/>
<dbReference type="SMART" id="SM00664">
    <property type="entry name" value="DoH"/>
    <property type="match status" value="1"/>
</dbReference>
<sequence length="476" mass="54908">MIFLLNIFFLIFGTTLSAPKTTETYSNSLILREPDEFYLYWNYNETDIVIETHAKTSGWSSFGISPTGGMDNSDVVVSWINNDGSHHFSDRHIRGRQVLKDKVQNWFPIAIFQQDDYLITKFTRKIKICDESNEDLDIPEGTPMTIFAYGSVLVDDDIGYHNTNRGTKTVPLINSLNAAPKINLDEVEQVEFRANYTLDKSKDTEYFCTMFKLPVDWAKEKRHLIRYETLYTPGTEENLHHWTVNECGPDFEKEFLKSNSIPDPAFCYSPNWIKALSYCRKISLAWAVGGSIIQDFPEDLAYPLGGSDQETKYFFLEIHYDNPRLKNGVKDYSGVRFYATKNYRKNEFGVFTVGAEESAQGIILPPRAESFKLNYACSRDCTDMLFEQQDEIKVFSTLPHAHLLGKEIYTKVIRDGKEVAYLANNKFYDFNNQYYNFLNKPVTLKKGDEIVTKCVYGTNKKANFTYGGLATYNEMW</sequence>
<dbReference type="InterPro" id="IPR000323">
    <property type="entry name" value="Cu2_ascorb_mOase_N"/>
</dbReference>
<feature type="domain" description="DOMON" evidence="5">
    <location>
        <begin position="35"/>
        <end position="150"/>
    </location>
</feature>
<name>A0A814HC64_9BILA</name>
<dbReference type="Pfam" id="PF01082">
    <property type="entry name" value="Cu2_monooxygen"/>
    <property type="match status" value="1"/>
</dbReference>
<dbReference type="InterPro" id="IPR045266">
    <property type="entry name" value="DOH_DOMON"/>
</dbReference>
<dbReference type="OrthoDB" id="10003276at2759"/>
<dbReference type="InterPro" id="IPR005018">
    <property type="entry name" value="DOMON_domain"/>
</dbReference>
<dbReference type="PANTHER" id="PTHR10157">
    <property type="entry name" value="DOPAMINE BETA HYDROXYLASE RELATED"/>
    <property type="match status" value="1"/>
</dbReference>
<accession>A0A814HC64</accession>
<dbReference type="Pfam" id="PF03712">
    <property type="entry name" value="Cu2_monoox_C"/>
    <property type="match status" value="1"/>
</dbReference>
<feature type="signal peptide" evidence="4">
    <location>
        <begin position="1"/>
        <end position="17"/>
    </location>
</feature>
<dbReference type="Proteomes" id="UP000663879">
    <property type="component" value="Unassembled WGS sequence"/>
</dbReference>
<dbReference type="InterPro" id="IPR000945">
    <property type="entry name" value="DBH-like"/>
</dbReference>
<keyword evidence="4" id="KW-0732">Signal</keyword>
<dbReference type="GO" id="GO:0030667">
    <property type="term" value="C:secretory granule membrane"/>
    <property type="evidence" value="ECO:0007669"/>
    <property type="project" value="TreeGrafter"/>
</dbReference>
<organism evidence="6 7">
    <name type="scientific">Brachionus calyciflorus</name>
    <dbReference type="NCBI Taxonomy" id="104777"/>
    <lineage>
        <taxon>Eukaryota</taxon>
        <taxon>Metazoa</taxon>
        <taxon>Spiralia</taxon>
        <taxon>Gnathifera</taxon>
        <taxon>Rotifera</taxon>
        <taxon>Eurotatoria</taxon>
        <taxon>Monogononta</taxon>
        <taxon>Pseudotrocha</taxon>
        <taxon>Ploima</taxon>
        <taxon>Brachionidae</taxon>
        <taxon>Brachionus</taxon>
    </lineage>
</organism>
<comment type="caution">
    <text evidence="6">The sequence shown here is derived from an EMBL/GenBank/DDBJ whole genome shotgun (WGS) entry which is preliminary data.</text>
</comment>
<protein>
    <recommendedName>
        <fullName evidence="5">DOMON domain-containing protein</fullName>
    </recommendedName>
</protein>
<dbReference type="GO" id="GO:0005615">
    <property type="term" value="C:extracellular space"/>
    <property type="evidence" value="ECO:0007669"/>
    <property type="project" value="TreeGrafter"/>
</dbReference>
<dbReference type="InterPro" id="IPR014784">
    <property type="entry name" value="Cu2_ascorb_mOase-like_C"/>
</dbReference>
<dbReference type="InterPro" id="IPR008977">
    <property type="entry name" value="PHM/PNGase_F_dom_sf"/>
</dbReference>
<evidence type="ECO:0000256" key="1">
    <source>
        <dbReference type="ARBA" id="ARBA00010676"/>
    </source>
</evidence>
<dbReference type="CDD" id="cd09631">
    <property type="entry name" value="DOMON_DOH"/>
    <property type="match status" value="1"/>
</dbReference>
<comment type="similarity">
    <text evidence="1">Belongs to the copper type II ascorbate-dependent monooxygenase family.</text>
</comment>
<dbReference type="Gene3D" id="2.60.120.230">
    <property type="match status" value="1"/>
</dbReference>
<dbReference type="GO" id="GO:0042420">
    <property type="term" value="P:dopamine catabolic process"/>
    <property type="evidence" value="ECO:0007669"/>
    <property type="project" value="TreeGrafter"/>
</dbReference>
<dbReference type="GO" id="GO:0006589">
    <property type="term" value="P:octopamine biosynthetic process"/>
    <property type="evidence" value="ECO:0007669"/>
    <property type="project" value="TreeGrafter"/>
</dbReference>
<dbReference type="PROSITE" id="PS50836">
    <property type="entry name" value="DOMON"/>
    <property type="match status" value="1"/>
</dbReference>
<dbReference type="Pfam" id="PF03351">
    <property type="entry name" value="DOMON"/>
    <property type="match status" value="1"/>
</dbReference>